<feature type="region of interest" description="Disordered" evidence="1">
    <location>
        <begin position="34"/>
        <end position="88"/>
    </location>
</feature>
<comment type="caution">
    <text evidence="2">The sequence shown here is derived from an EMBL/GenBank/DDBJ whole genome shotgun (WGS) entry which is preliminary data.</text>
</comment>
<reference evidence="2" key="2">
    <citation type="journal article" date="2024" name="Plant">
        <title>Genomic evolution and insights into agronomic trait innovations of Sesamum species.</title>
        <authorList>
            <person name="Miao H."/>
            <person name="Wang L."/>
            <person name="Qu L."/>
            <person name="Liu H."/>
            <person name="Sun Y."/>
            <person name="Le M."/>
            <person name="Wang Q."/>
            <person name="Wei S."/>
            <person name="Zheng Y."/>
            <person name="Lin W."/>
            <person name="Duan Y."/>
            <person name="Cao H."/>
            <person name="Xiong S."/>
            <person name="Wang X."/>
            <person name="Wei L."/>
            <person name="Li C."/>
            <person name="Ma Q."/>
            <person name="Ju M."/>
            <person name="Zhao R."/>
            <person name="Li G."/>
            <person name="Mu C."/>
            <person name="Tian Q."/>
            <person name="Mei H."/>
            <person name="Zhang T."/>
            <person name="Gao T."/>
            <person name="Zhang H."/>
        </authorList>
    </citation>
    <scope>NUCLEOTIDE SEQUENCE</scope>
    <source>
        <strain evidence="2">G01</strain>
    </source>
</reference>
<dbReference type="EMBL" id="JACGWK010000010">
    <property type="protein sequence ID" value="KAL0331282.1"/>
    <property type="molecule type" value="Genomic_DNA"/>
</dbReference>
<gene>
    <name evidence="2" type="ORF">Sangu_1673700</name>
</gene>
<dbReference type="AlphaFoldDB" id="A0AAW2MIZ7"/>
<accession>A0AAW2MIZ7</accession>
<proteinExistence type="predicted"/>
<reference evidence="2" key="1">
    <citation type="submission" date="2020-06" db="EMBL/GenBank/DDBJ databases">
        <authorList>
            <person name="Li T."/>
            <person name="Hu X."/>
            <person name="Zhang T."/>
            <person name="Song X."/>
            <person name="Zhang H."/>
            <person name="Dai N."/>
            <person name="Sheng W."/>
            <person name="Hou X."/>
            <person name="Wei L."/>
        </authorList>
    </citation>
    <scope>NUCLEOTIDE SEQUENCE</scope>
    <source>
        <strain evidence="2">G01</strain>
        <tissue evidence="2">Leaf</tissue>
    </source>
</reference>
<name>A0AAW2MIZ7_9LAMI</name>
<feature type="compositionally biased region" description="Basic and acidic residues" evidence="1">
    <location>
        <begin position="35"/>
        <end position="62"/>
    </location>
</feature>
<protein>
    <submittedName>
        <fullName evidence="2">Uncharacterized protein</fullName>
    </submittedName>
</protein>
<evidence type="ECO:0000313" key="2">
    <source>
        <dbReference type="EMBL" id="KAL0331282.1"/>
    </source>
</evidence>
<sequence>MDWKICCNSRVQILSMVMRAHACGERVARSGRMVLRSDEASDRAGTNQDRRYSSNSDTRRMAGEMVGLGDEQALGRRTGMAKGCRESD</sequence>
<evidence type="ECO:0000256" key="1">
    <source>
        <dbReference type="SAM" id="MobiDB-lite"/>
    </source>
</evidence>
<organism evidence="2">
    <name type="scientific">Sesamum angustifolium</name>
    <dbReference type="NCBI Taxonomy" id="2727405"/>
    <lineage>
        <taxon>Eukaryota</taxon>
        <taxon>Viridiplantae</taxon>
        <taxon>Streptophyta</taxon>
        <taxon>Embryophyta</taxon>
        <taxon>Tracheophyta</taxon>
        <taxon>Spermatophyta</taxon>
        <taxon>Magnoliopsida</taxon>
        <taxon>eudicotyledons</taxon>
        <taxon>Gunneridae</taxon>
        <taxon>Pentapetalae</taxon>
        <taxon>asterids</taxon>
        <taxon>lamiids</taxon>
        <taxon>Lamiales</taxon>
        <taxon>Pedaliaceae</taxon>
        <taxon>Sesamum</taxon>
    </lineage>
</organism>